<protein>
    <recommendedName>
        <fullName evidence="4">CHCH domain-containing protein</fullName>
    </recommendedName>
</protein>
<evidence type="ECO:0008006" key="4">
    <source>
        <dbReference type="Google" id="ProtNLM"/>
    </source>
</evidence>
<accession>A0A7R9BV57</accession>
<sequence>MPFFTKSSTSSMSPQHPAPSSAASVAPQPPSMLKEMAATAGGVAVGSAVGHVVGHALTGAFSGPSAGATPAATHQPPIAAARELYPVKDGPCAQEIKKLLGCAVMTTGLGACQDLQDAFRSCMHGFQQQPFTSDEGGGLSQQIIYPYFHPSKTRHTRVAATRFGKRVLGRKKTGDHPLNHPFRHTGGSADHPFSPNACLVMAKGDSAVIDG</sequence>
<evidence type="ECO:0000256" key="1">
    <source>
        <dbReference type="SAM" id="MobiDB-lite"/>
    </source>
</evidence>
<dbReference type="PROSITE" id="PS51808">
    <property type="entry name" value="CHCH"/>
    <property type="match status" value="1"/>
</dbReference>
<evidence type="ECO:0000313" key="2">
    <source>
        <dbReference type="EMBL" id="CAD7282161.1"/>
    </source>
</evidence>
<feature type="compositionally biased region" description="Low complexity" evidence="1">
    <location>
        <begin position="10"/>
        <end position="26"/>
    </location>
</feature>
<dbReference type="EMBL" id="OA885576">
    <property type="protein sequence ID" value="CAD7282161.1"/>
    <property type="molecule type" value="Genomic_DNA"/>
</dbReference>
<feature type="region of interest" description="Disordered" evidence="1">
    <location>
        <begin position="1"/>
        <end position="29"/>
    </location>
</feature>
<dbReference type="GO" id="GO:0005739">
    <property type="term" value="C:mitochondrion"/>
    <property type="evidence" value="ECO:0007669"/>
    <property type="project" value="TreeGrafter"/>
</dbReference>
<dbReference type="EMBL" id="CAJPEX010003539">
    <property type="protein sequence ID" value="CAG0922313.1"/>
    <property type="molecule type" value="Genomic_DNA"/>
</dbReference>
<dbReference type="GO" id="GO:0007005">
    <property type="term" value="P:mitochondrion organization"/>
    <property type="evidence" value="ECO:0007669"/>
    <property type="project" value="InterPro"/>
</dbReference>
<dbReference type="PANTHER" id="PTHR13523:SF4">
    <property type="entry name" value="COILED-COIL-HELIX-COILED-COIL-HELIX DOMAIN-CONTAINING PROTEIN 10, MITOCHONDRIAL"/>
    <property type="match status" value="1"/>
</dbReference>
<organism evidence="2">
    <name type="scientific">Notodromas monacha</name>
    <dbReference type="NCBI Taxonomy" id="399045"/>
    <lineage>
        <taxon>Eukaryota</taxon>
        <taxon>Metazoa</taxon>
        <taxon>Ecdysozoa</taxon>
        <taxon>Arthropoda</taxon>
        <taxon>Crustacea</taxon>
        <taxon>Oligostraca</taxon>
        <taxon>Ostracoda</taxon>
        <taxon>Podocopa</taxon>
        <taxon>Podocopida</taxon>
        <taxon>Cypridocopina</taxon>
        <taxon>Cypridoidea</taxon>
        <taxon>Cyprididae</taxon>
        <taxon>Notodromas</taxon>
    </lineage>
</organism>
<evidence type="ECO:0000313" key="3">
    <source>
        <dbReference type="Proteomes" id="UP000678499"/>
    </source>
</evidence>
<reference evidence="2" key="1">
    <citation type="submission" date="2020-11" db="EMBL/GenBank/DDBJ databases">
        <authorList>
            <person name="Tran Van P."/>
        </authorList>
    </citation>
    <scope>NUCLEOTIDE SEQUENCE</scope>
</reference>
<dbReference type="Proteomes" id="UP000678499">
    <property type="component" value="Unassembled WGS sequence"/>
</dbReference>
<proteinExistence type="predicted"/>
<gene>
    <name evidence="2" type="ORF">NMOB1V02_LOCUS9791</name>
</gene>
<dbReference type="AlphaFoldDB" id="A0A7R9BV57"/>
<dbReference type="PANTHER" id="PTHR13523">
    <property type="entry name" value="COILED-COIL-HELIX-COILED-COIL-HELIX DOMAIN CONTAINING 2/NUR77"/>
    <property type="match status" value="1"/>
</dbReference>
<dbReference type="InterPro" id="IPR055304">
    <property type="entry name" value="CHCHD2/10-like"/>
</dbReference>
<name>A0A7R9BV57_9CRUS</name>
<keyword evidence="3" id="KW-1185">Reference proteome</keyword>
<dbReference type="GO" id="GO:0005634">
    <property type="term" value="C:nucleus"/>
    <property type="evidence" value="ECO:0007669"/>
    <property type="project" value="TreeGrafter"/>
</dbReference>